<name>A0A515ENH2_9BURK</name>
<dbReference type="GO" id="GO:0030313">
    <property type="term" value="C:cell envelope"/>
    <property type="evidence" value="ECO:0007669"/>
    <property type="project" value="UniProtKB-SubCell"/>
</dbReference>
<evidence type="ECO:0000256" key="2">
    <source>
        <dbReference type="ARBA" id="ARBA00022729"/>
    </source>
</evidence>
<organism evidence="4 5">
    <name type="scientific">Rhodoferax aquaticus</name>
    <dbReference type="NCBI Taxonomy" id="2527691"/>
    <lineage>
        <taxon>Bacteria</taxon>
        <taxon>Pseudomonadati</taxon>
        <taxon>Pseudomonadota</taxon>
        <taxon>Betaproteobacteria</taxon>
        <taxon>Burkholderiales</taxon>
        <taxon>Comamonadaceae</taxon>
        <taxon>Rhodoferax</taxon>
    </lineage>
</organism>
<dbReference type="InterPro" id="IPR018976">
    <property type="entry name" value="Imelysin-like"/>
</dbReference>
<evidence type="ECO:0000313" key="4">
    <source>
        <dbReference type="EMBL" id="QDL54184.1"/>
    </source>
</evidence>
<accession>A0A515ENH2</accession>
<feature type="domain" description="Imelysin-like" evidence="3">
    <location>
        <begin position="60"/>
        <end position="384"/>
    </location>
</feature>
<gene>
    <name evidence="4" type="ORF">EXZ61_08415</name>
</gene>
<reference evidence="5" key="1">
    <citation type="submission" date="2019-02" db="EMBL/GenBank/DDBJ databases">
        <title>Complete genome sequence of Rhodoferax sp. Gr-4.</title>
        <authorList>
            <person name="Jin L."/>
        </authorList>
    </citation>
    <scope>NUCLEOTIDE SEQUENCE [LARGE SCALE GENOMIC DNA]</scope>
    <source>
        <strain evidence="5">Gr-4</strain>
    </source>
</reference>
<reference evidence="5" key="2">
    <citation type="journal article" date="2020" name="Int. J. Syst. Evol. Microbiol.">
        <title>Genomic insights into a novel species Rhodoferax aquaticus sp. nov., isolated from freshwater.</title>
        <authorList>
            <person name="Li T."/>
            <person name="Zhuo Y."/>
            <person name="Jin C.Z."/>
            <person name="Wu X."/>
            <person name="Ko S.R."/>
            <person name="Jin F.J."/>
            <person name="Ahn C.Y."/>
            <person name="Oh H.M."/>
            <person name="Lee H.G."/>
            <person name="Jin L."/>
        </authorList>
    </citation>
    <scope>NUCLEOTIDE SEQUENCE [LARGE SCALE GENOMIC DNA]</scope>
    <source>
        <strain evidence="5">Gr-4</strain>
    </source>
</reference>
<dbReference type="CDD" id="cd14657">
    <property type="entry name" value="Imelysin_IrpA-like"/>
    <property type="match status" value="1"/>
</dbReference>
<evidence type="ECO:0000256" key="1">
    <source>
        <dbReference type="ARBA" id="ARBA00004196"/>
    </source>
</evidence>
<sequence>MRRIRIMMRIFFVSEKGRSVQKSRLFQTVLVAAMAWGGLGVQAQAVDATAVAKHYAVLVHANYTDTLAGATALQQAVTAFTASPSADTLAAARKAWLAARETYGQTEAFRFYAGPIDDKNGPEGRLNSWPLDEAYIDSVKGKPNAGIINNPKIAITKQSLAALNERGGEENIAAGWHAIEFLLWGQDFSATGPGDRSFEDFVDGKAPNAKRRREYLTVVTSMLVNDLTSLVKAWTPDAKNYRANFEKAGPDALRRMLVGVGSLSRGELAGERIEVALASQNQEDEHSCFSDNTHRDIVANARGIENVWLGRYVRPDGTVLQGASLRDLVAAKDAAVAERTSTHVAASVQAAEAIPAPFDQAIIGPDTAPGRIKVQAVATALKLQSKDFVDAAQAIGIQKLTLTAKKD</sequence>
<keyword evidence="2" id="KW-0732">Signal</keyword>
<dbReference type="KEGG" id="rhg:EXZ61_08415"/>
<comment type="subcellular location">
    <subcellularLocation>
        <location evidence="1">Cell envelope</location>
    </subcellularLocation>
</comment>
<evidence type="ECO:0000313" key="5">
    <source>
        <dbReference type="Proteomes" id="UP000317365"/>
    </source>
</evidence>
<dbReference type="AlphaFoldDB" id="A0A515ENH2"/>
<proteinExistence type="predicted"/>
<keyword evidence="5" id="KW-1185">Reference proteome</keyword>
<dbReference type="InterPro" id="IPR038352">
    <property type="entry name" value="Imelysin_sf"/>
</dbReference>
<dbReference type="EMBL" id="CP036282">
    <property type="protein sequence ID" value="QDL54184.1"/>
    <property type="molecule type" value="Genomic_DNA"/>
</dbReference>
<dbReference type="Proteomes" id="UP000317365">
    <property type="component" value="Chromosome"/>
</dbReference>
<dbReference type="Gene3D" id="1.20.1420.20">
    <property type="entry name" value="M75 peptidase, HXXE motif"/>
    <property type="match status" value="1"/>
</dbReference>
<evidence type="ECO:0000259" key="3">
    <source>
        <dbReference type="Pfam" id="PF09375"/>
    </source>
</evidence>
<dbReference type="Pfam" id="PF09375">
    <property type="entry name" value="Peptidase_M75"/>
    <property type="match status" value="1"/>
</dbReference>
<protein>
    <submittedName>
        <fullName evidence="4">Iron-regulated protein</fullName>
    </submittedName>
</protein>